<dbReference type="PANTHER" id="PTHR28208:SF3">
    <property type="entry name" value="PHOSPHATIDATE PHOSPHATASE APP1"/>
    <property type="match status" value="1"/>
</dbReference>
<dbReference type="Proteomes" id="UP001568894">
    <property type="component" value="Unassembled WGS sequence"/>
</dbReference>
<organism evidence="2 3">
    <name type="scientific">Flavobacterium frigidarium</name>
    <dbReference type="NCBI Taxonomy" id="99286"/>
    <lineage>
        <taxon>Bacteria</taxon>
        <taxon>Pseudomonadati</taxon>
        <taxon>Bacteroidota</taxon>
        <taxon>Flavobacteriia</taxon>
        <taxon>Flavobacteriales</taxon>
        <taxon>Flavobacteriaceae</taxon>
        <taxon>Flavobacterium</taxon>
    </lineage>
</organism>
<dbReference type="PANTHER" id="PTHR28208">
    <property type="entry name" value="PHOSPHATIDATE PHOSPHATASE APP1"/>
    <property type="match status" value="1"/>
</dbReference>
<accession>A0ABV4KC00</accession>
<dbReference type="Pfam" id="PF09949">
    <property type="entry name" value="APP1_cat"/>
    <property type="match status" value="1"/>
</dbReference>
<gene>
    <name evidence="2" type="ORF">QO192_07755</name>
</gene>
<dbReference type="EMBL" id="JASMRN010000005">
    <property type="protein sequence ID" value="MEZ7515174.1"/>
    <property type="molecule type" value="Genomic_DNA"/>
</dbReference>
<dbReference type="InterPro" id="IPR052935">
    <property type="entry name" value="Mg2+_PAP"/>
</dbReference>
<dbReference type="InterPro" id="IPR019236">
    <property type="entry name" value="APP1_cat"/>
</dbReference>
<keyword evidence="3" id="KW-1185">Reference proteome</keyword>
<dbReference type="RefSeq" id="WP_026707749.1">
    <property type="nucleotide sequence ID" value="NZ_CAXBLC010000016.1"/>
</dbReference>
<evidence type="ECO:0000259" key="1">
    <source>
        <dbReference type="Pfam" id="PF09949"/>
    </source>
</evidence>
<proteinExistence type="predicted"/>
<evidence type="ECO:0000313" key="3">
    <source>
        <dbReference type="Proteomes" id="UP001568894"/>
    </source>
</evidence>
<protein>
    <submittedName>
        <fullName evidence="2">App1 family protein</fullName>
    </submittedName>
</protein>
<comment type="caution">
    <text evidence="2">The sequence shown here is derived from an EMBL/GenBank/DDBJ whole genome shotgun (WGS) entry which is preliminary data.</text>
</comment>
<sequence length="322" mass="37157">MKPILKLYRGYANEQELIVMGHVFKPTNMKDYDFLSTNFKNAGSVINMYRIKTDANASVYLNYKGTEIHTKTLHDGYFKFCIPIEAASNYGWMDYEVSIIYKNERIVSTASYIKPYKGDLGIISDIDDTFLVSYTLNPLKKLYHLLFRNVNSRKIFADVTSHYQALSEAGRTNSSEKNAFFYVSSSEWNLYRFLVKFTEIHNLPKAVLLLKDIKTSLSNFLWSGRGEHNHKFEKIKHILEFYPDLEYVLLGDDSQHDPYLYESISKIFPLTVKAIYIRQTGKSKKKKVIDTLENIASLNVSVCYFESSATAIAHSKEIGLIK</sequence>
<feature type="domain" description="Phosphatidate phosphatase APP1 catalytic" evidence="1">
    <location>
        <begin position="121"/>
        <end position="279"/>
    </location>
</feature>
<evidence type="ECO:0000313" key="2">
    <source>
        <dbReference type="EMBL" id="MEZ7515174.1"/>
    </source>
</evidence>
<reference evidence="2 3" key="1">
    <citation type="submission" date="2023-05" db="EMBL/GenBank/DDBJ databases">
        <title>Adaptations of aquatic viruses from atmosphere-close ecosystems of the Central Arctic Ocean.</title>
        <authorList>
            <person name="Rahlff J."/>
            <person name="Holmfeldt K."/>
        </authorList>
    </citation>
    <scope>NUCLEOTIDE SEQUENCE [LARGE SCALE GENOMIC DNA]</scope>
    <source>
        <strain evidence="2 3">Arc14</strain>
    </source>
</reference>
<name>A0ABV4KC00_9FLAO</name>